<dbReference type="GO" id="GO:0006304">
    <property type="term" value="P:DNA modification"/>
    <property type="evidence" value="ECO:0007669"/>
    <property type="project" value="InterPro"/>
</dbReference>
<dbReference type="AlphaFoldDB" id="E6PY72"/>
<feature type="domain" description="Type II methyltransferase M.TaqI-like" evidence="1">
    <location>
        <begin position="103"/>
        <end position="281"/>
    </location>
</feature>
<evidence type="ECO:0000313" key="2">
    <source>
        <dbReference type="EMBL" id="CBH99881.1"/>
    </source>
</evidence>
<dbReference type="InterPro" id="IPR002052">
    <property type="entry name" value="DNA_methylase_N6_adenine_CS"/>
</dbReference>
<accession>E6PY72</accession>
<evidence type="ECO:0000259" key="1">
    <source>
        <dbReference type="Pfam" id="PF07669"/>
    </source>
</evidence>
<dbReference type="GO" id="GO:0008168">
    <property type="term" value="F:methyltransferase activity"/>
    <property type="evidence" value="ECO:0007669"/>
    <property type="project" value="InterPro"/>
</dbReference>
<dbReference type="InterPro" id="IPR029063">
    <property type="entry name" value="SAM-dependent_MTases_sf"/>
</dbReference>
<dbReference type="GO" id="GO:0004519">
    <property type="term" value="F:endonuclease activity"/>
    <property type="evidence" value="ECO:0007669"/>
    <property type="project" value="UniProtKB-KW"/>
</dbReference>
<dbReference type="SUPFAM" id="SSF53335">
    <property type="entry name" value="S-adenosyl-L-methionine-dependent methyltransferases"/>
    <property type="match status" value="1"/>
</dbReference>
<dbReference type="PROSITE" id="PS00092">
    <property type="entry name" value="N6_MTASE"/>
    <property type="match status" value="1"/>
</dbReference>
<dbReference type="GO" id="GO:0032259">
    <property type="term" value="P:methylation"/>
    <property type="evidence" value="ECO:0007669"/>
    <property type="project" value="InterPro"/>
</dbReference>
<comment type="caution">
    <text evidence="2">The sequence shown here is derived from an EMBL/GenBank/DDBJ whole genome shotgun (WGS) entry which is preliminary data.</text>
</comment>
<name>E6PY72_9ZZZZ</name>
<keyword evidence="2" id="KW-0540">Nuclease</keyword>
<dbReference type="InterPro" id="IPR011639">
    <property type="entry name" value="MethylTrfase_TaqI-like_dom"/>
</dbReference>
<dbReference type="EMBL" id="CABN01000064">
    <property type="protein sequence ID" value="CBH99881.1"/>
    <property type="molecule type" value="Genomic_DNA"/>
</dbReference>
<proteinExistence type="predicted"/>
<organism evidence="2">
    <name type="scientific">mine drainage metagenome</name>
    <dbReference type="NCBI Taxonomy" id="410659"/>
    <lineage>
        <taxon>unclassified sequences</taxon>
        <taxon>metagenomes</taxon>
        <taxon>ecological metagenomes</taxon>
    </lineage>
</organism>
<dbReference type="GO" id="GO:0003676">
    <property type="term" value="F:nucleic acid binding"/>
    <property type="evidence" value="ECO:0007669"/>
    <property type="project" value="InterPro"/>
</dbReference>
<reference evidence="2" key="1">
    <citation type="submission" date="2009-10" db="EMBL/GenBank/DDBJ databases">
        <title>Diversity of trophic interactions inside an arsenic-rich microbial ecosystem.</title>
        <authorList>
            <person name="Bertin P.N."/>
            <person name="Heinrich-Salmeron A."/>
            <person name="Pelletier E."/>
            <person name="Goulhen-Chollet F."/>
            <person name="Arsene-Ploetze F."/>
            <person name="Gallien S."/>
            <person name="Calteau A."/>
            <person name="Vallenet D."/>
            <person name="Casiot C."/>
            <person name="Chane-Woon-Ming B."/>
            <person name="Giloteaux L."/>
            <person name="Barakat M."/>
            <person name="Bonnefoy V."/>
            <person name="Bruneel O."/>
            <person name="Chandler M."/>
            <person name="Cleiss J."/>
            <person name="Duran R."/>
            <person name="Elbaz-Poulichet F."/>
            <person name="Fonknechten N."/>
            <person name="Lauga B."/>
            <person name="Mornico D."/>
            <person name="Ortet P."/>
            <person name="Schaeffer C."/>
            <person name="Siguier P."/>
            <person name="Alexander Thil Smith A."/>
            <person name="Van Dorsselaer A."/>
            <person name="Weissenbach J."/>
            <person name="Medigue C."/>
            <person name="Le Paslier D."/>
        </authorList>
    </citation>
    <scope>NUCLEOTIDE SEQUENCE</scope>
</reference>
<protein>
    <submittedName>
        <fullName evidence="2">Eco57I restriction endonuclease</fullName>
    </submittedName>
</protein>
<dbReference type="PRINTS" id="PR00507">
    <property type="entry name" value="N12N6MTFRASE"/>
</dbReference>
<keyword evidence="2" id="KW-0378">Hydrolase</keyword>
<sequence length="350" mass="38678">MNNQASFTLRGRNPDVLTCIANLSNDEVFTPPEFANRMLDTLAKAWAAANNGANIWADSSIRFLDPFTKSGVFLREITSLLTKGLATEIPDLQQRVDHILTRQVFGIGITHLTSLLARRSVYCSKDANGPHSIAKGFASKTGNIWFERMEHSWVEGRCKFCGASQKTLDRGEELETHAYALIHSENVKARISELFGGGMQFDVIIGNPPYQLDDGGFGTSAAPIYQLFVQQAKALEPRYLTMVIPSRWFAGGKGLDDFRESMLTDPRVRSIDDYLSAADVFPGVGSRAGFAISSGIGKILGNATSARISRTGRSQPALDRFLKRERTYSSASMKDCRFSKRSRQSKMQGE</sequence>
<dbReference type="Gene3D" id="3.40.50.150">
    <property type="entry name" value="Vaccinia Virus protein VP39"/>
    <property type="match status" value="1"/>
</dbReference>
<dbReference type="Pfam" id="PF07669">
    <property type="entry name" value="Eco57I"/>
    <property type="match status" value="1"/>
</dbReference>
<keyword evidence="2" id="KW-0255">Endonuclease</keyword>
<gene>
    <name evidence="2" type="ORF">CARN3_0845</name>
</gene>